<feature type="non-terminal residue" evidence="1">
    <location>
        <position position="1"/>
    </location>
</feature>
<proteinExistence type="predicted"/>
<dbReference type="AlphaFoldDB" id="A0A382U298"/>
<name>A0A382U298_9ZZZZ</name>
<feature type="non-terminal residue" evidence="1">
    <location>
        <position position="297"/>
    </location>
</feature>
<reference evidence="1" key="1">
    <citation type="submission" date="2018-05" db="EMBL/GenBank/DDBJ databases">
        <authorList>
            <person name="Lanie J.A."/>
            <person name="Ng W.-L."/>
            <person name="Kazmierczak K.M."/>
            <person name="Andrzejewski T.M."/>
            <person name="Davidsen T.M."/>
            <person name="Wayne K.J."/>
            <person name="Tettelin H."/>
            <person name="Glass J.I."/>
            <person name="Rusch D."/>
            <person name="Podicherti R."/>
            <person name="Tsui H.-C.T."/>
            <person name="Winkler M.E."/>
        </authorList>
    </citation>
    <scope>NUCLEOTIDE SEQUENCE</scope>
</reference>
<gene>
    <name evidence="1" type="ORF">METZ01_LOCUS380652</name>
</gene>
<dbReference type="EMBL" id="UINC01140571">
    <property type="protein sequence ID" value="SVD27798.1"/>
    <property type="molecule type" value="Genomic_DNA"/>
</dbReference>
<sequence>SSTAIEVYVSGSGSNTTGSKDIAVTTAGNARSGVLDLDDGTDYVINNDRKAQDTFAGSATTGGSGTTNVGVHFKITHPVGTFLNATADYAIAADFCNFDQDNGSSVHNCIYRIEAEETGDNTGIFEGSVEYVMLNNSTAASTDNGEAAGNDEEVEDLVGTNSDAVTVVLMSTGDDIRVVYNDTNALQGYDKLGAQAGAVTHSGTASLDSDTYGDGDMATITIVDADLNMDSGIRDTYENSSRTFQMNVTGSNGVSHMPFATKPMTIIETTNDSGIFVGTFKVPDYKGQDMSLTYYDS</sequence>
<evidence type="ECO:0000313" key="1">
    <source>
        <dbReference type="EMBL" id="SVD27798.1"/>
    </source>
</evidence>
<protein>
    <submittedName>
        <fullName evidence="1">Uncharacterized protein</fullName>
    </submittedName>
</protein>
<organism evidence="1">
    <name type="scientific">marine metagenome</name>
    <dbReference type="NCBI Taxonomy" id="408172"/>
    <lineage>
        <taxon>unclassified sequences</taxon>
        <taxon>metagenomes</taxon>
        <taxon>ecological metagenomes</taxon>
    </lineage>
</organism>
<accession>A0A382U298</accession>